<keyword evidence="2" id="KW-1185">Reference proteome</keyword>
<proteinExistence type="predicted"/>
<organism evidence="1 2">
    <name type="scientific">Haemaphysalis longicornis</name>
    <name type="common">Bush tick</name>
    <dbReference type="NCBI Taxonomy" id="44386"/>
    <lineage>
        <taxon>Eukaryota</taxon>
        <taxon>Metazoa</taxon>
        <taxon>Ecdysozoa</taxon>
        <taxon>Arthropoda</taxon>
        <taxon>Chelicerata</taxon>
        <taxon>Arachnida</taxon>
        <taxon>Acari</taxon>
        <taxon>Parasitiformes</taxon>
        <taxon>Ixodida</taxon>
        <taxon>Ixodoidea</taxon>
        <taxon>Ixodidae</taxon>
        <taxon>Haemaphysalinae</taxon>
        <taxon>Haemaphysalis</taxon>
    </lineage>
</organism>
<dbReference type="EMBL" id="JABSTR010000001">
    <property type="protein sequence ID" value="KAH9361367.1"/>
    <property type="molecule type" value="Genomic_DNA"/>
</dbReference>
<protein>
    <submittedName>
        <fullName evidence="1">Uncharacterized protein</fullName>
    </submittedName>
</protein>
<dbReference type="VEuPathDB" id="VectorBase:HLOH_061195"/>
<name>A0A9J6FF67_HAELO</name>
<reference evidence="1 2" key="1">
    <citation type="journal article" date="2020" name="Cell">
        <title>Large-Scale Comparative Analyses of Tick Genomes Elucidate Their Genetic Diversity and Vector Capacities.</title>
        <authorList>
            <consortium name="Tick Genome and Microbiome Consortium (TIGMIC)"/>
            <person name="Jia N."/>
            <person name="Wang J."/>
            <person name="Shi W."/>
            <person name="Du L."/>
            <person name="Sun Y."/>
            <person name="Zhan W."/>
            <person name="Jiang J.F."/>
            <person name="Wang Q."/>
            <person name="Zhang B."/>
            <person name="Ji P."/>
            <person name="Bell-Sakyi L."/>
            <person name="Cui X.M."/>
            <person name="Yuan T.T."/>
            <person name="Jiang B.G."/>
            <person name="Yang W.F."/>
            <person name="Lam T.T."/>
            <person name="Chang Q.C."/>
            <person name="Ding S.J."/>
            <person name="Wang X.J."/>
            <person name="Zhu J.G."/>
            <person name="Ruan X.D."/>
            <person name="Zhao L."/>
            <person name="Wei J.T."/>
            <person name="Ye R.Z."/>
            <person name="Que T.C."/>
            <person name="Du C.H."/>
            <person name="Zhou Y.H."/>
            <person name="Cheng J.X."/>
            <person name="Dai P.F."/>
            <person name="Guo W.B."/>
            <person name="Han X.H."/>
            <person name="Huang E.J."/>
            <person name="Li L.F."/>
            <person name="Wei W."/>
            <person name="Gao Y.C."/>
            <person name="Liu J.Z."/>
            <person name="Shao H.Z."/>
            <person name="Wang X."/>
            <person name="Wang C.C."/>
            <person name="Yang T.C."/>
            <person name="Huo Q.B."/>
            <person name="Li W."/>
            <person name="Chen H.Y."/>
            <person name="Chen S.E."/>
            <person name="Zhou L.G."/>
            <person name="Ni X.B."/>
            <person name="Tian J.H."/>
            <person name="Sheng Y."/>
            <person name="Liu T."/>
            <person name="Pan Y.S."/>
            <person name="Xia L.Y."/>
            <person name="Li J."/>
            <person name="Zhao F."/>
            <person name="Cao W.C."/>
        </authorList>
    </citation>
    <scope>NUCLEOTIDE SEQUENCE [LARGE SCALE GENOMIC DNA]</scope>
    <source>
        <strain evidence="1">HaeL-2018</strain>
    </source>
</reference>
<dbReference type="AlphaFoldDB" id="A0A9J6FF67"/>
<comment type="caution">
    <text evidence="1">The sequence shown here is derived from an EMBL/GenBank/DDBJ whole genome shotgun (WGS) entry which is preliminary data.</text>
</comment>
<evidence type="ECO:0000313" key="1">
    <source>
        <dbReference type="EMBL" id="KAH9361367.1"/>
    </source>
</evidence>
<evidence type="ECO:0000313" key="2">
    <source>
        <dbReference type="Proteomes" id="UP000821853"/>
    </source>
</evidence>
<dbReference type="Proteomes" id="UP000821853">
    <property type="component" value="Chromosome 1"/>
</dbReference>
<sequence length="109" mass="11788">MRALAGITAEACKQDLLCPNPMQNIHVLTTPAAKNAEAYDKVHQIILGTKQHAIAAYAAAPENTCKGVVRNMDAHLADIQLNELFVTERNPSVLEAKRIKTSTTVLAPL</sequence>
<gene>
    <name evidence="1" type="ORF">HPB48_020261</name>
</gene>
<accession>A0A9J6FF67</accession>